<organism evidence="1 2">
    <name type="scientific">Prescottella agglutinans</name>
    <dbReference type="NCBI Taxonomy" id="1644129"/>
    <lineage>
        <taxon>Bacteria</taxon>
        <taxon>Bacillati</taxon>
        <taxon>Actinomycetota</taxon>
        <taxon>Actinomycetes</taxon>
        <taxon>Mycobacteriales</taxon>
        <taxon>Nocardiaceae</taxon>
        <taxon>Prescottella</taxon>
    </lineage>
</organism>
<evidence type="ECO:0000313" key="1">
    <source>
        <dbReference type="EMBL" id="MDH6284554.1"/>
    </source>
</evidence>
<name>A0ABT6MJR4_9NOCA</name>
<dbReference type="Proteomes" id="UP001160334">
    <property type="component" value="Unassembled WGS sequence"/>
</dbReference>
<dbReference type="EMBL" id="JARXVC010000023">
    <property type="protein sequence ID" value="MDH6284554.1"/>
    <property type="molecule type" value="Genomic_DNA"/>
</dbReference>
<proteinExistence type="predicted"/>
<gene>
    <name evidence="1" type="ORF">M2280_005814</name>
</gene>
<accession>A0ABT6MJR4</accession>
<reference evidence="1 2" key="1">
    <citation type="submission" date="2023-04" db="EMBL/GenBank/DDBJ databases">
        <title>Forest soil microbial communities from Buena Vista Peninsula, Colon Province, Panama.</title>
        <authorList>
            <person name="Bouskill N."/>
        </authorList>
    </citation>
    <scope>NUCLEOTIDE SEQUENCE [LARGE SCALE GENOMIC DNA]</scope>
    <source>
        <strain evidence="1 2">CFH S0262</strain>
    </source>
</reference>
<evidence type="ECO:0008006" key="3">
    <source>
        <dbReference type="Google" id="ProtNLM"/>
    </source>
</evidence>
<sequence length="162" mass="17620">MAAKAEIARAVDHLFRIAQGAEARSLSGMADALARDRGRELVIREGAELPAGVFGQWTRHPDHDEVCCASWVHARERTIAHELGHIALGHVGRPAIELATEHLPPSIHDLAVLMLQRDCTDARSEEEADAEAFGSLLLRRLKGSSLANRSPAVRSRLDEALG</sequence>
<protein>
    <recommendedName>
        <fullName evidence="3">IrrE N-terminal-like domain-containing protein</fullName>
    </recommendedName>
</protein>
<keyword evidence="2" id="KW-1185">Reference proteome</keyword>
<evidence type="ECO:0000313" key="2">
    <source>
        <dbReference type="Proteomes" id="UP001160334"/>
    </source>
</evidence>
<dbReference type="RefSeq" id="WP_280763769.1">
    <property type="nucleotide sequence ID" value="NZ_JARXVC010000023.1"/>
</dbReference>
<comment type="caution">
    <text evidence="1">The sequence shown here is derived from an EMBL/GenBank/DDBJ whole genome shotgun (WGS) entry which is preliminary data.</text>
</comment>